<dbReference type="EMBL" id="JACWZY010000024">
    <property type="protein sequence ID" value="MBD2703754.1"/>
    <property type="molecule type" value="Genomic_DNA"/>
</dbReference>
<comment type="caution">
    <text evidence="2">The sequence shown here is derived from an EMBL/GenBank/DDBJ whole genome shotgun (WGS) entry which is preliminary data.</text>
</comment>
<keyword evidence="1" id="KW-0472">Membrane</keyword>
<feature type="transmembrane region" description="Helical" evidence="1">
    <location>
        <begin position="74"/>
        <end position="93"/>
    </location>
</feature>
<proteinExistence type="predicted"/>
<evidence type="ECO:0000256" key="1">
    <source>
        <dbReference type="SAM" id="Phobius"/>
    </source>
</evidence>
<keyword evidence="1" id="KW-0812">Transmembrane</keyword>
<feature type="transmembrane region" description="Helical" evidence="1">
    <location>
        <begin position="45"/>
        <end position="62"/>
    </location>
</feature>
<name>A0A927APB0_9BACT</name>
<gene>
    <name evidence="2" type="ORF">IC229_24120</name>
</gene>
<keyword evidence="3" id="KW-1185">Reference proteome</keyword>
<organism evidence="2 3">
    <name type="scientific">Spirosoma profusum</name>
    <dbReference type="NCBI Taxonomy" id="2771354"/>
    <lineage>
        <taxon>Bacteria</taxon>
        <taxon>Pseudomonadati</taxon>
        <taxon>Bacteroidota</taxon>
        <taxon>Cytophagia</taxon>
        <taxon>Cytophagales</taxon>
        <taxon>Cytophagaceae</taxon>
        <taxon>Spirosoma</taxon>
    </lineage>
</organism>
<evidence type="ECO:0000313" key="2">
    <source>
        <dbReference type="EMBL" id="MBD2703754.1"/>
    </source>
</evidence>
<keyword evidence="1" id="KW-1133">Transmembrane helix</keyword>
<protein>
    <submittedName>
        <fullName evidence="2">Uncharacterized protein</fullName>
    </submittedName>
</protein>
<feature type="transmembrane region" description="Helical" evidence="1">
    <location>
        <begin position="170"/>
        <end position="192"/>
    </location>
</feature>
<feature type="transmembrane region" description="Helical" evidence="1">
    <location>
        <begin position="212"/>
        <end position="234"/>
    </location>
</feature>
<dbReference type="AlphaFoldDB" id="A0A927APB0"/>
<evidence type="ECO:0000313" key="3">
    <source>
        <dbReference type="Proteomes" id="UP000598820"/>
    </source>
</evidence>
<sequence length="247" mass="27881">MQPNLTHLHESTPPWLEAEFVLTTFVTLYFLYVAVGRVSKRKATSLLIICMCWLTFLIWLAYQHFFQQLAGFPPHFLLAIGPPFGLIIGVLIIPKSRAWIRGLPLSTLTLVHVVRVPVELTLYSLFLYQQIPELMTFAGRNFDVLSGLTAPVMAWLVFRQKSISLRWLLLWNVVALGLVLNIVIHAILSAPFPFQQLAFGQPNVGVLKAPYVWLPGFIVPVVLFSHVVSLLQLISVLRRSRLSVASV</sequence>
<accession>A0A927APB0</accession>
<dbReference type="RefSeq" id="WP_190889666.1">
    <property type="nucleotide sequence ID" value="NZ_JACWZY010000024.1"/>
</dbReference>
<reference evidence="2" key="1">
    <citation type="submission" date="2020-09" db="EMBL/GenBank/DDBJ databases">
        <authorList>
            <person name="Kim M.K."/>
        </authorList>
    </citation>
    <scope>NUCLEOTIDE SEQUENCE</scope>
    <source>
        <strain evidence="2">BT702</strain>
    </source>
</reference>
<dbReference type="Proteomes" id="UP000598820">
    <property type="component" value="Unassembled WGS sequence"/>
</dbReference>
<feature type="transmembrane region" description="Helical" evidence="1">
    <location>
        <begin position="20"/>
        <end position="38"/>
    </location>
</feature>